<dbReference type="AlphaFoldDB" id="A0AAV0WTM6"/>
<protein>
    <submittedName>
        <fullName evidence="1">Uncharacterized protein</fullName>
    </submittedName>
</protein>
<dbReference type="EMBL" id="CARXXK010000002">
    <property type="protein sequence ID" value="CAI6359191.1"/>
    <property type="molecule type" value="Genomic_DNA"/>
</dbReference>
<organism evidence="1 2">
    <name type="scientific">Macrosiphum euphorbiae</name>
    <name type="common">potato aphid</name>
    <dbReference type="NCBI Taxonomy" id="13131"/>
    <lineage>
        <taxon>Eukaryota</taxon>
        <taxon>Metazoa</taxon>
        <taxon>Ecdysozoa</taxon>
        <taxon>Arthropoda</taxon>
        <taxon>Hexapoda</taxon>
        <taxon>Insecta</taxon>
        <taxon>Pterygota</taxon>
        <taxon>Neoptera</taxon>
        <taxon>Paraneoptera</taxon>
        <taxon>Hemiptera</taxon>
        <taxon>Sternorrhyncha</taxon>
        <taxon>Aphidomorpha</taxon>
        <taxon>Aphidoidea</taxon>
        <taxon>Aphididae</taxon>
        <taxon>Macrosiphini</taxon>
        <taxon>Macrosiphum</taxon>
    </lineage>
</organism>
<sequence>MFLVNTAVHSNKGEDTDSVFLDSDDGNAAMVKPMGTVTMKTTMITAKKNKSISARNVTKYSNSNVGLNDIWRYIQDKNVHVTFAQECSIQNSKNRSTNSNTPV</sequence>
<gene>
    <name evidence="1" type="ORF">MEUPH1_LOCUS14625</name>
</gene>
<proteinExistence type="predicted"/>
<comment type="caution">
    <text evidence="1">The sequence shown here is derived from an EMBL/GenBank/DDBJ whole genome shotgun (WGS) entry which is preliminary data.</text>
</comment>
<accession>A0AAV0WTM6</accession>
<evidence type="ECO:0000313" key="1">
    <source>
        <dbReference type="EMBL" id="CAI6359191.1"/>
    </source>
</evidence>
<name>A0AAV0WTM6_9HEMI</name>
<dbReference type="Proteomes" id="UP001160148">
    <property type="component" value="Unassembled WGS sequence"/>
</dbReference>
<reference evidence="1 2" key="1">
    <citation type="submission" date="2023-01" db="EMBL/GenBank/DDBJ databases">
        <authorList>
            <person name="Whitehead M."/>
        </authorList>
    </citation>
    <scope>NUCLEOTIDE SEQUENCE [LARGE SCALE GENOMIC DNA]</scope>
</reference>
<keyword evidence="2" id="KW-1185">Reference proteome</keyword>
<evidence type="ECO:0000313" key="2">
    <source>
        <dbReference type="Proteomes" id="UP001160148"/>
    </source>
</evidence>